<dbReference type="GO" id="GO:0008270">
    <property type="term" value="F:zinc ion binding"/>
    <property type="evidence" value="ECO:0007669"/>
    <property type="project" value="UniProtKB-KW"/>
</dbReference>
<evidence type="ECO:0000256" key="6">
    <source>
        <dbReference type="ARBA" id="ARBA00023242"/>
    </source>
</evidence>
<accession>A0A7L2NPJ2</accession>
<dbReference type="InterPro" id="IPR036236">
    <property type="entry name" value="Znf_C2H2_sf"/>
</dbReference>
<keyword evidence="4" id="KW-0862">Zinc</keyword>
<dbReference type="OrthoDB" id="9893417at2759"/>
<sequence length="78" mass="9081">ERSTLGRGGSQSSELGVPEQLQDGENPHKCSKCEKSFRWRSHFIKHWRIHSGERPHECGECGKSFTRRSHLTMHQRSH</sequence>
<dbReference type="GO" id="GO:0000978">
    <property type="term" value="F:RNA polymerase II cis-regulatory region sequence-specific DNA binding"/>
    <property type="evidence" value="ECO:0007669"/>
    <property type="project" value="TreeGrafter"/>
</dbReference>
<keyword evidence="11" id="KW-1185">Reference proteome</keyword>
<evidence type="ECO:0000256" key="5">
    <source>
        <dbReference type="ARBA" id="ARBA00023125"/>
    </source>
</evidence>
<feature type="non-terminal residue" evidence="10">
    <location>
        <position position="78"/>
    </location>
</feature>
<dbReference type="FunFam" id="3.30.160.60:FF:000340">
    <property type="entry name" value="zinc finger protein 473 isoform X1"/>
    <property type="match status" value="1"/>
</dbReference>
<organism evidence="10 11">
    <name type="scientific">Pycnonotus jocosus</name>
    <name type="common">Red-whiskered bulbul</name>
    <name type="synonym">Lanius jocosus</name>
    <dbReference type="NCBI Taxonomy" id="182897"/>
    <lineage>
        <taxon>Eukaryota</taxon>
        <taxon>Metazoa</taxon>
        <taxon>Chordata</taxon>
        <taxon>Craniata</taxon>
        <taxon>Vertebrata</taxon>
        <taxon>Euteleostomi</taxon>
        <taxon>Archelosauria</taxon>
        <taxon>Archosauria</taxon>
        <taxon>Dinosauria</taxon>
        <taxon>Saurischia</taxon>
        <taxon>Theropoda</taxon>
        <taxon>Coelurosauria</taxon>
        <taxon>Aves</taxon>
        <taxon>Neognathae</taxon>
        <taxon>Neoaves</taxon>
        <taxon>Telluraves</taxon>
        <taxon>Australaves</taxon>
        <taxon>Passeriformes</taxon>
        <taxon>Sylvioidea</taxon>
        <taxon>Pycnonotidae</taxon>
        <taxon>Pycnonotus</taxon>
    </lineage>
</organism>
<keyword evidence="1" id="KW-0479">Metal-binding</keyword>
<keyword evidence="5" id="KW-0238">DNA-binding</keyword>
<dbReference type="GO" id="GO:0000981">
    <property type="term" value="F:DNA-binding transcription factor activity, RNA polymerase II-specific"/>
    <property type="evidence" value="ECO:0007669"/>
    <property type="project" value="TreeGrafter"/>
</dbReference>
<proteinExistence type="predicted"/>
<feature type="domain" description="C2H2-type" evidence="9">
    <location>
        <begin position="28"/>
        <end position="55"/>
    </location>
</feature>
<dbReference type="FunFam" id="3.30.160.60:FF:000384">
    <property type="entry name" value="Zinc finger protein 550"/>
    <property type="match status" value="1"/>
</dbReference>
<evidence type="ECO:0000313" key="10">
    <source>
        <dbReference type="EMBL" id="NXR74220.1"/>
    </source>
</evidence>
<dbReference type="Proteomes" id="UP000535705">
    <property type="component" value="Unassembled WGS sequence"/>
</dbReference>
<evidence type="ECO:0000256" key="8">
    <source>
        <dbReference type="SAM" id="MobiDB-lite"/>
    </source>
</evidence>
<dbReference type="PANTHER" id="PTHR23226:SF377">
    <property type="entry name" value="ZINC FINGER AND SCAN DOMAIN-CONTAINING PROTEIN 20"/>
    <property type="match status" value="1"/>
</dbReference>
<keyword evidence="2" id="KW-0677">Repeat</keyword>
<protein>
    <submittedName>
        <fullName evidence="10">ZN790 protein</fullName>
    </submittedName>
</protein>
<reference evidence="10 11" key="1">
    <citation type="submission" date="2019-09" db="EMBL/GenBank/DDBJ databases">
        <title>Bird 10,000 Genomes (B10K) Project - Family phase.</title>
        <authorList>
            <person name="Zhang G."/>
        </authorList>
    </citation>
    <scope>NUCLEOTIDE SEQUENCE [LARGE SCALE GENOMIC DNA]</scope>
    <source>
        <strain evidence="10">B10K-DU-002-42</strain>
        <tissue evidence="10">Muscle</tissue>
    </source>
</reference>
<dbReference type="SUPFAM" id="SSF57667">
    <property type="entry name" value="beta-beta-alpha zinc fingers"/>
    <property type="match status" value="1"/>
</dbReference>
<feature type="region of interest" description="Disordered" evidence="8">
    <location>
        <begin position="1"/>
        <end position="28"/>
    </location>
</feature>
<evidence type="ECO:0000313" key="11">
    <source>
        <dbReference type="Proteomes" id="UP000535705"/>
    </source>
</evidence>
<feature type="domain" description="C2H2-type" evidence="9">
    <location>
        <begin position="56"/>
        <end position="78"/>
    </location>
</feature>
<dbReference type="Pfam" id="PF00096">
    <property type="entry name" value="zf-C2H2"/>
    <property type="match status" value="2"/>
</dbReference>
<comment type="caution">
    <text evidence="10">The sequence shown here is derived from an EMBL/GenBank/DDBJ whole genome shotgun (WGS) entry which is preliminary data.</text>
</comment>
<keyword evidence="3 7" id="KW-0863">Zinc-finger</keyword>
<dbReference type="SMART" id="SM00355">
    <property type="entry name" value="ZnF_C2H2"/>
    <property type="match status" value="2"/>
</dbReference>
<feature type="non-terminal residue" evidence="10">
    <location>
        <position position="1"/>
    </location>
</feature>
<evidence type="ECO:0000256" key="1">
    <source>
        <dbReference type="ARBA" id="ARBA00022723"/>
    </source>
</evidence>
<dbReference type="EMBL" id="VWYP01009029">
    <property type="protein sequence ID" value="NXR74220.1"/>
    <property type="molecule type" value="Genomic_DNA"/>
</dbReference>
<evidence type="ECO:0000256" key="7">
    <source>
        <dbReference type="PROSITE-ProRule" id="PRU00042"/>
    </source>
</evidence>
<dbReference type="PROSITE" id="PS00028">
    <property type="entry name" value="ZINC_FINGER_C2H2_1"/>
    <property type="match status" value="2"/>
</dbReference>
<name>A0A7L2NPJ2_PYCJO</name>
<evidence type="ECO:0000256" key="3">
    <source>
        <dbReference type="ARBA" id="ARBA00022771"/>
    </source>
</evidence>
<evidence type="ECO:0000259" key="9">
    <source>
        <dbReference type="PROSITE" id="PS50157"/>
    </source>
</evidence>
<dbReference type="PROSITE" id="PS50157">
    <property type="entry name" value="ZINC_FINGER_C2H2_2"/>
    <property type="match status" value="2"/>
</dbReference>
<dbReference type="AlphaFoldDB" id="A0A7L2NPJ2"/>
<evidence type="ECO:0000256" key="2">
    <source>
        <dbReference type="ARBA" id="ARBA00022737"/>
    </source>
</evidence>
<gene>
    <name evidence="10" type="primary">Znf790</name>
    <name evidence="10" type="ORF">PYCJOC_R08721</name>
</gene>
<evidence type="ECO:0000256" key="4">
    <source>
        <dbReference type="ARBA" id="ARBA00022833"/>
    </source>
</evidence>
<keyword evidence="6" id="KW-0539">Nucleus</keyword>
<dbReference type="InterPro" id="IPR013087">
    <property type="entry name" value="Znf_C2H2_type"/>
</dbReference>
<dbReference type="GO" id="GO:0005634">
    <property type="term" value="C:nucleus"/>
    <property type="evidence" value="ECO:0007669"/>
    <property type="project" value="UniProtKB-ARBA"/>
</dbReference>
<dbReference type="PANTHER" id="PTHR23226">
    <property type="entry name" value="ZINC FINGER AND SCAN DOMAIN-CONTAINING"/>
    <property type="match status" value="1"/>
</dbReference>
<dbReference type="Gene3D" id="3.30.160.60">
    <property type="entry name" value="Classic Zinc Finger"/>
    <property type="match status" value="2"/>
</dbReference>